<dbReference type="PROSITE" id="PS00801">
    <property type="entry name" value="TRANSKETOLASE_1"/>
    <property type="match status" value="1"/>
</dbReference>
<gene>
    <name evidence="14" type="ORF">JQN83_22810</name>
</gene>
<evidence type="ECO:0000256" key="5">
    <source>
        <dbReference type="ARBA" id="ARBA00013152"/>
    </source>
</evidence>
<dbReference type="SMART" id="SM00861">
    <property type="entry name" value="Transket_pyr"/>
    <property type="match status" value="1"/>
</dbReference>
<dbReference type="SUPFAM" id="SSF52518">
    <property type="entry name" value="Thiamin diphosphate-binding fold (THDP-binding)"/>
    <property type="match status" value="2"/>
</dbReference>
<keyword evidence="7" id="KW-0479">Metal-binding</keyword>
<evidence type="ECO:0000256" key="11">
    <source>
        <dbReference type="NCBIfam" id="TIGR00232"/>
    </source>
</evidence>
<evidence type="ECO:0000313" key="14">
    <source>
        <dbReference type="EMBL" id="MBO4163626.1"/>
    </source>
</evidence>
<evidence type="ECO:0000256" key="2">
    <source>
        <dbReference type="ARBA" id="ARBA00001964"/>
    </source>
</evidence>
<protein>
    <recommendedName>
        <fullName evidence="5 11">Transketolase</fullName>
        <ecNumber evidence="5 11">2.2.1.1</ecNumber>
    </recommendedName>
</protein>
<keyword evidence="15" id="KW-1185">Reference proteome</keyword>
<dbReference type="EC" id="2.2.1.1" evidence="5 11"/>
<dbReference type="InterPro" id="IPR029061">
    <property type="entry name" value="THDP-binding"/>
</dbReference>
<comment type="similarity">
    <text evidence="3">Belongs to the transketolase family.</text>
</comment>
<dbReference type="InterPro" id="IPR033247">
    <property type="entry name" value="Transketolase_fam"/>
</dbReference>
<proteinExistence type="inferred from homology"/>
<dbReference type="PANTHER" id="PTHR43522">
    <property type="entry name" value="TRANSKETOLASE"/>
    <property type="match status" value="1"/>
</dbReference>
<evidence type="ECO:0000256" key="1">
    <source>
        <dbReference type="ARBA" id="ARBA00001946"/>
    </source>
</evidence>
<keyword evidence="9" id="KW-0786">Thiamine pyrophosphate</keyword>
<evidence type="ECO:0000256" key="9">
    <source>
        <dbReference type="ARBA" id="ARBA00023052"/>
    </source>
</evidence>
<evidence type="ECO:0000256" key="8">
    <source>
        <dbReference type="ARBA" id="ARBA00022842"/>
    </source>
</evidence>
<evidence type="ECO:0000256" key="3">
    <source>
        <dbReference type="ARBA" id="ARBA00007131"/>
    </source>
</evidence>
<reference evidence="14 15" key="1">
    <citation type="submission" date="2021-03" db="EMBL/GenBank/DDBJ databases">
        <authorList>
            <person name="Lee D.-H."/>
        </authorList>
    </citation>
    <scope>NUCLEOTIDE SEQUENCE [LARGE SCALE GENOMIC DNA]</scope>
    <source>
        <strain evidence="14 15">MMS20-R2-23</strain>
    </source>
</reference>
<dbReference type="InterPro" id="IPR020826">
    <property type="entry name" value="Transketolase_BS"/>
</dbReference>
<keyword evidence="6 14" id="KW-0808">Transferase</keyword>
<comment type="catalytic activity">
    <reaction evidence="10">
        <text>D-sedoheptulose 7-phosphate + D-glyceraldehyde 3-phosphate = aldehydo-D-ribose 5-phosphate + D-xylulose 5-phosphate</text>
        <dbReference type="Rhea" id="RHEA:10508"/>
        <dbReference type="ChEBI" id="CHEBI:57483"/>
        <dbReference type="ChEBI" id="CHEBI:57737"/>
        <dbReference type="ChEBI" id="CHEBI:58273"/>
        <dbReference type="ChEBI" id="CHEBI:59776"/>
        <dbReference type="EC" id="2.2.1.1"/>
    </reaction>
</comment>
<dbReference type="Proteomes" id="UP000671399">
    <property type="component" value="Unassembled WGS sequence"/>
</dbReference>
<feature type="region of interest" description="Disordered" evidence="12">
    <location>
        <begin position="105"/>
        <end position="125"/>
    </location>
</feature>
<keyword evidence="8" id="KW-0460">Magnesium</keyword>
<dbReference type="Gene3D" id="3.40.50.920">
    <property type="match status" value="1"/>
</dbReference>
<dbReference type="PANTHER" id="PTHR43522:SF2">
    <property type="entry name" value="TRANSKETOLASE 1-RELATED"/>
    <property type="match status" value="1"/>
</dbReference>
<comment type="cofactor">
    <cofactor evidence="2">
        <name>thiamine diphosphate</name>
        <dbReference type="ChEBI" id="CHEBI:58937"/>
    </cofactor>
</comment>
<dbReference type="NCBIfam" id="TIGR00232">
    <property type="entry name" value="tktlase_bact"/>
    <property type="match status" value="1"/>
</dbReference>
<evidence type="ECO:0000256" key="4">
    <source>
        <dbReference type="ARBA" id="ARBA00011738"/>
    </source>
</evidence>
<dbReference type="EMBL" id="JAGFWR010000016">
    <property type="protein sequence ID" value="MBO4163626.1"/>
    <property type="molecule type" value="Genomic_DNA"/>
</dbReference>
<comment type="subunit">
    <text evidence="4">Homodimer.</text>
</comment>
<organism evidence="14 15">
    <name type="scientific">Micromonospora antibiotica</name>
    <dbReference type="NCBI Taxonomy" id="2807623"/>
    <lineage>
        <taxon>Bacteria</taxon>
        <taxon>Bacillati</taxon>
        <taxon>Actinomycetota</taxon>
        <taxon>Actinomycetes</taxon>
        <taxon>Micromonosporales</taxon>
        <taxon>Micromonosporaceae</taxon>
        <taxon>Micromonospora</taxon>
    </lineage>
</organism>
<evidence type="ECO:0000256" key="6">
    <source>
        <dbReference type="ARBA" id="ARBA00022679"/>
    </source>
</evidence>
<accession>A0ABS3VDC7</accession>
<dbReference type="InterPro" id="IPR005478">
    <property type="entry name" value="Transketolase_bac-like"/>
</dbReference>
<dbReference type="Pfam" id="PF00456">
    <property type="entry name" value="Transketolase_N"/>
    <property type="match status" value="1"/>
</dbReference>
<evidence type="ECO:0000313" key="15">
    <source>
        <dbReference type="Proteomes" id="UP000671399"/>
    </source>
</evidence>
<dbReference type="RefSeq" id="WP_208569194.1">
    <property type="nucleotide sequence ID" value="NZ_JAGFWR010000016.1"/>
</dbReference>
<dbReference type="Pfam" id="PF02779">
    <property type="entry name" value="Transket_pyr"/>
    <property type="match status" value="1"/>
</dbReference>
<comment type="caution">
    <text evidence="14">The sequence shown here is derived from an EMBL/GenBank/DDBJ whole genome shotgun (WGS) entry which is preliminary data.</text>
</comment>
<sequence>MAANRPALNWTDLDRRAVDTVRVLAMDAVEKSGNGHPGTAMSLAPAAYLLFNRVMRHNPADPNWPGRDRFVLSAGHSSLTLYIQLFLSGYPLSLDDLKSLRQWGSLTPGHPEHGHTPGVETTTGPLGQGLGNAVGMAMAARRERGLFDPESEPGQSVFDHQIWCIASDGDIEEGISHEASALAGHQQLGNLTLIYDDNEISIEDDTRIAKSEDVAARYAAYGWHVQTVDWRAGDADQGDYHEDVEALYQALLAAKAETGRPSFIALRTIIGWPAPNKKNTGKIHGSALGADEVKATKEILGFDPQQSFQVDEEVLAHARGVLTRGGEAEQAWTGEFDGWAQANPERRALYDRIAGRVLPQGWTDALPTFPADAKGVATRAASGKVLEALAPVLPELWGGSADLAESNNTTMKGEPSFIPAAHATKDFPGHEYGRTLHFGIREHAMGAILNGIALHGGTRPYGGTFLVFSDYMRPSVRLAALMKLPVTYVWTHDSIGLGEDGPTHQPVEHLTALRAIPGLDVVRPADANETAWAWRQTLEHTDRPTALALSRQPLPTLDREQYAGAEGTAKGGYVLAEASNGKPQVIIVGTGSEVQLCLTARERLEADGTPTRVVSMPCQEWFYEQDEAYRESVLPRGVKARVSVEAGIGMSWRGIVGDLGESVSLEHYGASAPHTVLFEQFGFTPDRIVAAAHAALTRVGDITGFTTGN</sequence>
<dbReference type="InterPro" id="IPR009014">
    <property type="entry name" value="Transketo_C/PFOR_II"/>
</dbReference>
<dbReference type="Gene3D" id="3.40.50.970">
    <property type="match status" value="2"/>
</dbReference>
<evidence type="ECO:0000256" key="10">
    <source>
        <dbReference type="ARBA" id="ARBA00049473"/>
    </source>
</evidence>
<dbReference type="InterPro" id="IPR049557">
    <property type="entry name" value="Transketolase_CS"/>
</dbReference>
<evidence type="ECO:0000256" key="12">
    <source>
        <dbReference type="SAM" id="MobiDB-lite"/>
    </source>
</evidence>
<dbReference type="InterPro" id="IPR005474">
    <property type="entry name" value="Transketolase_N"/>
</dbReference>
<comment type="cofactor">
    <cofactor evidence="1">
        <name>Mg(2+)</name>
        <dbReference type="ChEBI" id="CHEBI:18420"/>
    </cofactor>
</comment>
<dbReference type="InterPro" id="IPR055152">
    <property type="entry name" value="Transketolase-like_C_2"/>
</dbReference>
<dbReference type="CDD" id="cd02012">
    <property type="entry name" value="TPP_TK"/>
    <property type="match status" value="1"/>
</dbReference>
<evidence type="ECO:0000259" key="13">
    <source>
        <dbReference type="SMART" id="SM00861"/>
    </source>
</evidence>
<evidence type="ECO:0000256" key="7">
    <source>
        <dbReference type="ARBA" id="ARBA00022723"/>
    </source>
</evidence>
<dbReference type="GO" id="GO:0004802">
    <property type="term" value="F:transketolase activity"/>
    <property type="evidence" value="ECO:0007669"/>
    <property type="project" value="UniProtKB-EC"/>
</dbReference>
<dbReference type="CDD" id="cd07033">
    <property type="entry name" value="TPP_PYR_DXS_TK_like"/>
    <property type="match status" value="1"/>
</dbReference>
<feature type="domain" description="Transketolase-like pyrimidine-binding" evidence="13">
    <location>
        <begin position="376"/>
        <end position="556"/>
    </location>
</feature>
<dbReference type="InterPro" id="IPR005475">
    <property type="entry name" value="Transketolase-like_Pyr-bd"/>
</dbReference>
<dbReference type="Pfam" id="PF22613">
    <property type="entry name" value="Transketolase_C_1"/>
    <property type="match status" value="1"/>
</dbReference>
<dbReference type="SUPFAM" id="SSF52922">
    <property type="entry name" value="TK C-terminal domain-like"/>
    <property type="match status" value="1"/>
</dbReference>
<name>A0ABS3VDC7_9ACTN</name>
<dbReference type="PROSITE" id="PS00802">
    <property type="entry name" value="TRANSKETOLASE_2"/>
    <property type="match status" value="1"/>
</dbReference>